<evidence type="ECO:0000256" key="1">
    <source>
        <dbReference type="ARBA" id="ARBA00023125"/>
    </source>
</evidence>
<name>A0A2T0Q6S2_9ACTN</name>
<dbReference type="InterPro" id="IPR010982">
    <property type="entry name" value="Lambda_DNA-bd_dom_sf"/>
</dbReference>
<dbReference type="Gene3D" id="2.60.120.10">
    <property type="entry name" value="Jelly Rolls"/>
    <property type="match status" value="1"/>
</dbReference>
<dbReference type="SUPFAM" id="SSF51182">
    <property type="entry name" value="RmlC-like cupins"/>
    <property type="match status" value="1"/>
</dbReference>
<dbReference type="RefSeq" id="WP_106244110.1">
    <property type="nucleotide sequence ID" value="NZ_PVZC01000003.1"/>
</dbReference>
<reference evidence="3 4" key="1">
    <citation type="submission" date="2018-03" db="EMBL/GenBank/DDBJ databases">
        <title>Genomic Encyclopedia of Archaeal and Bacterial Type Strains, Phase II (KMG-II): from individual species to whole genera.</title>
        <authorList>
            <person name="Goeker M."/>
        </authorList>
    </citation>
    <scope>NUCLEOTIDE SEQUENCE [LARGE SCALE GENOMIC DNA]</scope>
    <source>
        <strain evidence="3 4">DSM 45601</strain>
    </source>
</reference>
<sequence>MTDPTAVSQAIARNVRANRTARGWSLDLLAQRAQVSKGVLVALEQGRGNPNLATLVRVADSFGLPITRLVETEEPPNVRVIGPERRLRLWTGEAGGHGTLVANTDPPHAIELWHWLMLPGERHSSSSHGAGVRELIHVESGALLLTAEESVHRVPAGSSIVFPGDRAHGYAADGGEPVRFTLAVLVPPVPE</sequence>
<dbReference type="PROSITE" id="PS50943">
    <property type="entry name" value="HTH_CROC1"/>
    <property type="match status" value="1"/>
</dbReference>
<dbReference type="Proteomes" id="UP000237846">
    <property type="component" value="Unassembled WGS sequence"/>
</dbReference>
<evidence type="ECO:0000313" key="3">
    <source>
        <dbReference type="EMBL" id="PRX99526.1"/>
    </source>
</evidence>
<dbReference type="PANTHER" id="PTHR46797">
    <property type="entry name" value="HTH-TYPE TRANSCRIPTIONAL REGULATOR"/>
    <property type="match status" value="1"/>
</dbReference>
<dbReference type="Gene3D" id="1.10.260.40">
    <property type="entry name" value="lambda repressor-like DNA-binding domains"/>
    <property type="match status" value="1"/>
</dbReference>
<dbReference type="PANTHER" id="PTHR46797:SF1">
    <property type="entry name" value="METHYLPHOSPHONATE SYNTHASE"/>
    <property type="match status" value="1"/>
</dbReference>
<organism evidence="3 4">
    <name type="scientific">Allonocardiopsis opalescens</name>
    <dbReference type="NCBI Taxonomy" id="1144618"/>
    <lineage>
        <taxon>Bacteria</taxon>
        <taxon>Bacillati</taxon>
        <taxon>Actinomycetota</taxon>
        <taxon>Actinomycetes</taxon>
        <taxon>Streptosporangiales</taxon>
        <taxon>Allonocardiopsis</taxon>
    </lineage>
</organism>
<evidence type="ECO:0000259" key="2">
    <source>
        <dbReference type="PROSITE" id="PS50943"/>
    </source>
</evidence>
<dbReference type="GO" id="GO:0003700">
    <property type="term" value="F:DNA-binding transcription factor activity"/>
    <property type="evidence" value="ECO:0007669"/>
    <property type="project" value="TreeGrafter"/>
</dbReference>
<dbReference type="EMBL" id="PVZC01000003">
    <property type="protein sequence ID" value="PRX99526.1"/>
    <property type="molecule type" value="Genomic_DNA"/>
</dbReference>
<comment type="caution">
    <text evidence="3">The sequence shown here is derived from an EMBL/GenBank/DDBJ whole genome shotgun (WGS) entry which is preliminary data.</text>
</comment>
<keyword evidence="1" id="KW-0238">DNA-binding</keyword>
<dbReference type="GO" id="GO:0003677">
    <property type="term" value="F:DNA binding"/>
    <property type="evidence" value="ECO:0007669"/>
    <property type="project" value="UniProtKB-KW"/>
</dbReference>
<dbReference type="InterPro" id="IPR014710">
    <property type="entry name" value="RmlC-like_jellyroll"/>
</dbReference>
<dbReference type="SMART" id="SM00530">
    <property type="entry name" value="HTH_XRE"/>
    <property type="match status" value="1"/>
</dbReference>
<dbReference type="InterPro" id="IPR001387">
    <property type="entry name" value="Cro/C1-type_HTH"/>
</dbReference>
<dbReference type="Pfam" id="PF01381">
    <property type="entry name" value="HTH_3"/>
    <property type="match status" value="1"/>
</dbReference>
<dbReference type="GO" id="GO:0005829">
    <property type="term" value="C:cytosol"/>
    <property type="evidence" value="ECO:0007669"/>
    <property type="project" value="TreeGrafter"/>
</dbReference>
<protein>
    <submittedName>
        <fullName evidence="3">XRE family transcriptional regulator</fullName>
    </submittedName>
</protein>
<dbReference type="InterPro" id="IPR011051">
    <property type="entry name" value="RmlC_Cupin_sf"/>
</dbReference>
<dbReference type="InterPro" id="IPR050807">
    <property type="entry name" value="TransReg_Diox_bact_type"/>
</dbReference>
<proteinExistence type="predicted"/>
<feature type="domain" description="HTH cro/C1-type" evidence="2">
    <location>
        <begin position="15"/>
        <end position="69"/>
    </location>
</feature>
<keyword evidence="4" id="KW-1185">Reference proteome</keyword>
<dbReference type="InterPro" id="IPR013096">
    <property type="entry name" value="Cupin_2"/>
</dbReference>
<dbReference type="SUPFAM" id="SSF47413">
    <property type="entry name" value="lambda repressor-like DNA-binding domains"/>
    <property type="match status" value="1"/>
</dbReference>
<accession>A0A2T0Q6S2</accession>
<dbReference type="CDD" id="cd00093">
    <property type="entry name" value="HTH_XRE"/>
    <property type="match status" value="1"/>
</dbReference>
<dbReference type="Pfam" id="PF07883">
    <property type="entry name" value="Cupin_2"/>
    <property type="match status" value="1"/>
</dbReference>
<evidence type="ECO:0000313" key="4">
    <source>
        <dbReference type="Proteomes" id="UP000237846"/>
    </source>
</evidence>
<dbReference type="CDD" id="cd02209">
    <property type="entry name" value="cupin_XRE_C"/>
    <property type="match status" value="1"/>
</dbReference>
<dbReference type="AlphaFoldDB" id="A0A2T0Q6S2"/>
<gene>
    <name evidence="3" type="ORF">CLV72_103127</name>
</gene>
<dbReference type="OrthoDB" id="9810578at2"/>